<dbReference type="InterPro" id="IPR006652">
    <property type="entry name" value="Kelch_1"/>
</dbReference>
<sequence length="255" mass="28622">MLNMTRPSILFPNSHLLTGSDEWTKIAQPKVNHFLGKLVLLSGKPLLIGGCNHGGNGCRTEDEVEVYDSSQDKWFSKARLPKSKRSFTATVVDDGTKVITAGGMNGGSFINDVYSYTLDTNVWKTLNSLPSRVCCQIGGLVTLPDFRYGILLLGGVLNGRLRDWAFFLDLMTYKWEEMQDFEITGKLVYAGEMFASGSQLFVVPNYEDGIRKQSTRMLTRNMTDKNAVWIVNDDLPMSLGKNAQVAFEIKEYQYE</sequence>
<reference evidence="2 3" key="1">
    <citation type="journal article" date="2018" name="Nat. Ecol. Evol.">
        <title>Genomic signatures of mitonuclear coevolution across populations of Tigriopus californicus.</title>
        <authorList>
            <person name="Barreto F.S."/>
            <person name="Watson E.T."/>
            <person name="Lima T.G."/>
            <person name="Willett C.S."/>
            <person name="Edmands S."/>
            <person name="Li W."/>
            <person name="Burton R.S."/>
        </authorList>
    </citation>
    <scope>NUCLEOTIDE SEQUENCE [LARGE SCALE GENOMIC DNA]</scope>
    <source>
        <strain evidence="2 3">San Diego</strain>
    </source>
</reference>
<evidence type="ECO:0000313" key="3">
    <source>
        <dbReference type="Proteomes" id="UP000318571"/>
    </source>
</evidence>
<comment type="caution">
    <text evidence="2">The sequence shown here is derived from an EMBL/GenBank/DDBJ whole genome shotgun (WGS) entry which is preliminary data.</text>
</comment>
<gene>
    <name evidence="2" type="ORF">TCAL_14456</name>
</gene>
<proteinExistence type="predicted"/>
<dbReference type="AlphaFoldDB" id="A0A553PTY0"/>
<protein>
    <submittedName>
        <fullName evidence="2">Uncharacterized protein</fullName>
    </submittedName>
</protein>
<keyword evidence="1" id="KW-0880">Kelch repeat</keyword>
<accession>A0A553PTY0</accession>
<dbReference type="Gene3D" id="2.120.10.80">
    <property type="entry name" value="Kelch-type beta propeller"/>
    <property type="match status" value="1"/>
</dbReference>
<evidence type="ECO:0000256" key="1">
    <source>
        <dbReference type="ARBA" id="ARBA00022441"/>
    </source>
</evidence>
<evidence type="ECO:0000313" key="2">
    <source>
        <dbReference type="EMBL" id="TRY81124.1"/>
    </source>
</evidence>
<dbReference type="PANTHER" id="PTHR45632">
    <property type="entry name" value="LD33804P"/>
    <property type="match status" value="1"/>
</dbReference>
<dbReference type="SMART" id="SM00612">
    <property type="entry name" value="Kelch"/>
    <property type="match status" value="2"/>
</dbReference>
<keyword evidence="3" id="KW-1185">Reference proteome</keyword>
<organism evidence="2 3">
    <name type="scientific">Tigriopus californicus</name>
    <name type="common">Marine copepod</name>
    <dbReference type="NCBI Taxonomy" id="6832"/>
    <lineage>
        <taxon>Eukaryota</taxon>
        <taxon>Metazoa</taxon>
        <taxon>Ecdysozoa</taxon>
        <taxon>Arthropoda</taxon>
        <taxon>Crustacea</taxon>
        <taxon>Multicrustacea</taxon>
        <taxon>Hexanauplia</taxon>
        <taxon>Copepoda</taxon>
        <taxon>Harpacticoida</taxon>
        <taxon>Harpacticidae</taxon>
        <taxon>Tigriopus</taxon>
    </lineage>
</organism>
<dbReference type="SUPFAM" id="SSF117281">
    <property type="entry name" value="Kelch motif"/>
    <property type="match status" value="1"/>
</dbReference>
<name>A0A553PTY0_TIGCA</name>
<dbReference type="EMBL" id="VCGU01000001">
    <property type="protein sequence ID" value="TRY81124.1"/>
    <property type="molecule type" value="Genomic_DNA"/>
</dbReference>
<dbReference type="Pfam" id="PF01344">
    <property type="entry name" value="Kelch_1"/>
    <property type="match status" value="1"/>
</dbReference>
<dbReference type="STRING" id="6832.A0A553PTY0"/>
<dbReference type="Proteomes" id="UP000318571">
    <property type="component" value="Chromosome 12"/>
</dbReference>
<dbReference type="InterPro" id="IPR015915">
    <property type="entry name" value="Kelch-typ_b-propeller"/>
</dbReference>